<dbReference type="PANTHER" id="PTHR22975:SF19">
    <property type="entry name" value="EXPRESSED PROTEIN"/>
    <property type="match status" value="1"/>
</dbReference>
<proteinExistence type="predicted"/>
<dbReference type="InterPro" id="IPR001574">
    <property type="entry name" value="Ribosome_inactivat_prot"/>
</dbReference>
<dbReference type="InterPro" id="IPR006865">
    <property type="entry name" value="DUF629"/>
</dbReference>
<dbReference type="Proteomes" id="UP000000763">
    <property type="component" value="Chromosome 11"/>
</dbReference>
<name>C7J8N5_ORYSJ</name>
<dbReference type="GO" id="GO:0017148">
    <property type="term" value="P:negative regulation of translation"/>
    <property type="evidence" value="ECO:0007669"/>
    <property type="project" value="InterPro"/>
</dbReference>
<dbReference type="AlphaFoldDB" id="C7J8N5"/>
<dbReference type="KEGG" id="dosa:Os11g0596400"/>
<dbReference type="SUPFAM" id="SSF48452">
    <property type="entry name" value="TPR-like"/>
    <property type="match status" value="1"/>
</dbReference>
<accession>C7J8N5</accession>
<evidence type="ECO:0000256" key="3">
    <source>
        <dbReference type="SAM" id="MobiDB-lite"/>
    </source>
</evidence>
<dbReference type="PANTHER" id="PTHR22975">
    <property type="entry name" value="UBIQUITIN SPECIFIC PROTEINASE"/>
    <property type="match status" value="1"/>
</dbReference>
<dbReference type="Gene3D" id="1.25.40.10">
    <property type="entry name" value="Tetratricopeptide repeat domain"/>
    <property type="match status" value="1"/>
</dbReference>
<keyword evidence="2" id="KW-0378">Hydrolase</keyword>
<dbReference type="Pfam" id="PF04780">
    <property type="entry name" value="DUF629"/>
    <property type="match status" value="1"/>
</dbReference>
<dbReference type="Pfam" id="PF00161">
    <property type="entry name" value="RIP"/>
    <property type="match status" value="1"/>
</dbReference>
<keyword evidence="1" id="KW-0833">Ubl conjugation pathway</keyword>
<protein>
    <submittedName>
        <fullName evidence="5">Os11g0596400 protein</fullName>
    </submittedName>
</protein>
<feature type="compositionally biased region" description="Basic and acidic residues" evidence="3">
    <location>
        <begin position="552"/>
        <end position="561"/>
    </location>
</feature>
<dbReference type="SUPFAM" id="SSF56371">
    <property type="entry name" value="Ribosome inactivating proteins (RIP)"/>
    <property type="match status" value="1"/>
</dbReference>
<dbReference type="InterPro" id="IPR052398">
    <property type="entry name" value="Ubiquitin_hydrolase_53/54"/>
</dbReference>
<gene>
    <name evidence="5" type="ordered locus">Os11g0596400</name>
</gene>
<reference evidence="5 6" key="1">
    <citation type="journal article" date="2005" name="Nature">
        <title>The map-based sequence of the rice genome.</title>
        <authorList>
            <consortium name="International rice genome sequencing project (IRGSP)"/>
            <person name="Matsumoto T."/>
            <person name="Wu J."/>
            <person name="Kanamori H."/>
            <person name="Katayose Y."/>
            <person name="Fujisawa M."/>
            <person name="Namiki N."/>
            <person name="Mizuno H."/>
            <person name="Yamamoto K."/>
            <person name="Antonio B.A."/>
            <person name="Baba T."/>
            <person name="Sakata K."/>
            <person name="Nagamura Y."/>
            <person name="Aoki H."/>
            <person name="Arikawa K."/>
            <person name="Arita K."/>
            <person name="Bito T."/>
            <person name="Chiden Y."/>
            <person name="Fujitsuka N."/>
            <person name="Fukunaka R."/>
            <person name="Hamada M."/>
            <person name="Harada C."/>
            <person name="Hayashi A."/>
            <person name="Hijishita S."/>
            <person name="Honda M."/>
            <person name="Hosokawa S."/>
            <person name="Ichikawa Y."/>
            <person name="Idonuma A."/>
            <person name="Iijima M."/>
            <person name="Ikeda M."/>
            <person name="Ikeno M."/>
            <person name="Ito K."/>
            <person name="Ito S."/>
            <person name="Ito T."/>
            <person name="Ito Y."/>
            <person name="Ito Y."/>
            <person name="Iwabuchi A."/>
            <person name="Kamiya K."/>
            <person name="Karasawa W."/>
            <person name="Kurita K."/>
            <person name="Katagiri S."/>
            <person name="Kikuta A."/>
            <person name="Kobayashi H."/>
            <person name="Kobayashi N."/>
            <person name="Machita K."/>
            <person name="Maehara T."/>
            <person name="Masukawa M."/>
            <person name="Mizubayashi T."/>
            <person name="Mukai Y."/>
            <person name="Nagasaki H."/>
            <person name="Nagata Y."/>
            <person name="Naito S."/>
            <person name="Nakashima M."/>
            <person name="Nakama Y."/>
            <person name="Nakamichi Y."/>
            <person name="Nakamura M."/>
            <person name="Meguro A."/>
            <person name="Negishi M."/>
            <person name="Ohta I."/>
            <person name="Ohta T."/>
            <person name="Okamoto M."/>
            <person name="Ono N."/>
            <person name="Saji S."/>
            <person name="Sakaguchi M."/>
            <person name="Sakai K."/>
            <person name="Shibata M."/>
            <person name="Shimokawa T."/>
            <person name="Song J."/>
            <person name="Takazaki Y."/>
            <person name="Terasawa K."/>
            <person name="Tsugane M."/>
            <person name="Tsuji K."/>
            <person name="Ueda S."/>
            <person name="Waki K."/>
            <person name="Yamagata H."/>
            <person name="Yamamoto M."/>
            <person name="Yamamoto S."/>
            <person name="Yamane H."/>
            <person name="Yoshiki S."/>
            <person name="Yoshihara R."/>
            <person name="Yukawa K."/>
            <person name="Zhong H."/>
            <person name="Yano M."/>
            <person name="Yuan Q."/>
            <person name="Ouyang S."/>
            <person name="Liu J."/>
            <person name="Jones K.M."/>
            <person name="Gansberger K."/>
            <person name="Moffat K."/>
            <person name="Hill J."/>
            <person name="Bera J."/>
            <person name="Fadrosh D."/>
            <person name="Jin S."/>
            <person name="Johri S."/>
            <person name="Kim M."/>
            <person name="Overton L."/>
            <person name="Reardon M."/>
            <person name="Tsitrin T."/>
            <person name="Vuong H."/>
            <person name="Weaver B."/>
            <person name="Ciecko A."/>
            <person name="Tallon L."/>
            <person name="Jackson J."/>
            <person name="Pai G."/>
            <person name="Aken S.V."/>
            <person name="Utterback T."/>
            <person name="Reidmuller S."/>
            <person name="Feldblyum T."/>
            <person name="Hsiao J."/>
            <person name="Zismann V."/>
            <person name="Iobst S."/>
            <person name="de Vazeille A.R."/>
            <person name="Buell C.R."/>
            <person name="Ying K."/>
            <person name="Li Y."/>
            <person name="Lu T."/>
            <person name="Huang Y."/>
            <person name="Zhao Q."/>
            <person name="Feng Q."/>
            <person name="Zhang L."/>
            <person name="Zhu J."/>
            <person name="Weng Q."/>
            <person name="Mu J."/>
            <person name="Lu Y."/>
            <person name="Fan D."/>
            <person name="Liu Y."/>
            <person name="Guan J."/>
            <person name="Zhang Y."/>
            <person name="Yu S."/>
            <person name="Liu X."/>
            <person name="Zhang Y."/>
            <person name="Hong G."/>
            <person name="Han B."/>
            <person name="Choisne N."/>
            <person name="Demange N."/>
            <person name="Orjeda G."/>
            <person name="Samain S."/>
            <person name="Cattolico L."/>
            <person name="Pelletier E."/>
            <person name="Couloux A."/>
            <person name="Segurens B."/>
            <person name="Wincker P."/>
            <person name="D'Hont A."/>
            <person name="Scarpelli C."/>
            <person name="Weissenbach J."/>
            <person name="Salanoubat M."/>
            <person name="Quetier F."/>
            <person name="Yu Y."/>
            <person name="Kim H.R."/>
            <person name="Rambo T."/>
            <person name="Currie J."/>
            <person name="Collura K."/>
            <person name="Luo M."/>
            <person name="Yang T."/>
            <person name="Ammiraju J.S.S."/>
            <person name="Engler F."/>
            <person name="Soderlund C."/>
            <person name="Wing R.A."/>
            <person name="Palmer L.E."/>
            <person name="de la Bastide M."/>
            <person name="Spiegel L."/>
            <person name="Nascimento L."/>
            <person name="Zutavern T."/>
            <person name="O'Shaughnessy A."/>
            <person name="Dike S."/>
            <person name="Dedhia N."/>
            <person name="Preston R."/>
            <person name="Balija V."/>
            <person name="McCombie W.R."/>
            <person name="Chow T."/>
            <person name="Chen H."/>
            <person name="Chung M."/>
            <person name="Chen C."/>
            <person name="Shaw J."/>
            <person name="Wu H."/>
            <person name="Hsiao K."/>
            <person name="Chao Y."/>
            <person name="Chu M."/>
            <person name="Cheng C."/>
            <person name="Hour A."/>
            <person name="Lee P."/>
            <person name="Lin S."/>
            <person name="Lin Y."/>
            <person name="Liou J."/>
            <person name="Liu S."/>
            <person name="Hsing Y."/>
            <person name="Raghuvanshi S."/>
            <person name="Mohanty A."/>
            <person name="Bharti A.K."/>
            <person name="Gaur A."/>
            <person name="Gupta V."/>
            <person name="Kumar D."/>
            <person name="Ravi V."/>
            <person name="Vij S."/>
            <person name="Kapur A."/>
            <person name="Khurana P."/>
            <person name="Khurana P."/>
            <person name="Khurana J.P."/>
            <person name="Tyagi A.K."/>
            <person name="Gaikwad K."/>
            <person name="Singh A."/>
            <person name="Dalal V."/>
            <person name="Srivastava S."/>
            <person name="Dixit A."/>
            <person name="Pal A.K."/>
            <person name="Ghazi I.A."/>
            <person name="Yadav M."/>
            <person name="Pandit A."/>
            <person name="Bhargava A."/>
            <person name="Sureshbabu K."/>
            <person name="Batra K."/>
            <person name="Sharma T.R."/>
            <person name="Mohapatra T."/>
            <person name="Singh N.K."/>
            <person name="Messing J."/>
            <person name="Nelson A.B."/>
            <person name="Fuks G."/>
            <person name="Kavchok S."/>
            <person name="Keizer G."/>
            <person name="Linton E."/>
            <person name="Llaca V."/>
            <person name="Song R."/>
            <person name="Tanyolac B."/>
            <person name="Young S."/>
            <person name="Ho-Il K."/>
            <person name="Hahn J.H."/>
            <person name="Sangsakoo G."/>
            <person name="Vanavichit A."/>
            <person name="de Mattos Luiz.A.T."/>
            <person name="Zimmer P.D."/>
            <person name="Malone G."/>
            <person name="Dellagostin O."/>
            <person name="de Oliveira A.C."/>
            <person name="Bevan M."/>
            <person name="Bancroft I."/>
            <person name="Minx P."/>
            <person name="Cordum H."/>
            <person name="Wilson R."/>
            <person name="Cheng Z."/>
            <person name="Jin W."/>
            <person name="Jiang J."/>
            <person name="Leong S.A."/>
            <person name="Iwama H."/>
            <person name="Gojobori T."/>
            <person name="Itoh T."/>
            <person name="Niimura Y."/>
            <person name="Fujii Y."/>
            <person name="Habara T."/>
            <person name="Sakai H."/>
            <person name="Sato Y."/>
            <person name="Wilson G."/>
            <person name="Kumar K."/>
            <person name="McCouch S."/>
            <person name="Juretic N."/>
            <person name="Hoen D."/>
            <person name="Wright S."/>
            <person name="Bruskiewich R."/>
            <person name="Bureau T."/>
            <person name="Miyao A."/>
            <person name="Hirochika H."/>
            <person name="Nishikawa T."/>
            <person name="Kadowaki K."/>
            <person name="Sugiura M."/>
            <person name="Burr B."/>
            <person name="Sasaki T."/>
        </authorList>
    </citation>
    <scope>NUCLEOTIDE SEQUENCE [LARGE SCALE GENOMIC DNA]</scope>
    <source>
        <strain evidence="6">cv. Nipponbare</strain>
    </source>
</reference>
<evidence type="ECO:0000313" key="5">
    <source>
        <dbReference type="EMBL" id="BAH95360.1"/>
    </source>
</evidence>
<evidence type="ECO:0000256" key="1">
    <source>
        <dbReference type="ARBA" id="ARBA00022786"/>
    </source>
</evidence>
<dbReference type="EMBL" id="AP008217">
    <property type="protein sequence ID" value="BAH95360.1"/>
    <property type="molecule type" value="Genomic_DNA"/>
</dbReference>
<organism evidence="5 6">
    <name type="scientific">Oryza sativa subsp. japonica</name>
    <name type="common">Rice</name>
    <dbReference type="NCBI Taxonomy" id="39947"/>
    <lineage>
        <taxon>Eukaryota</taxon>
        <taxon>Viridiplantae</taxon>
        <taxon>Streptophyta</taxon>
        <taxon>Embryophyta</taxon>
        <taxon>Tracheophyta</taxon>
        <taxon>Spermatophyta</taxon>
        <taxon>Magnoliopsida</taxon>
        <taxon>Liliopsida</taxon>
        <taxon>Poales</taxon>
        <taxon>Poaceae</taxon>
        <taxon>BOP clade</taxon>
        <taxon>Oryzoideae</taxon>
        <taxon>Oryzeae</taxon>
        <taxon>Oryzinae</taxon>
        <taxon>Oryza</taxon>
        <taxon>Oryza sativa</taxon>
    </lineage>
</organism>
<evidence type="ECO:0000259" key="4">
    <source>
        <dbReference type="Pfam" id="PF04780"/>
    </source>
</evidence>
<sequence>MGRRNASKPSSDRFSARVKAVTGALPAARKGGEVKASTLSQAEDLTADLPFSPLAHHVLGHVRAAVGEDALALVSLRRAIELAPGDLGIAFTLAKRYAAREQFDLAAEECQRALGRGDADLVDPQLHAVFEPRHLEPSKEARISTAKNRLKQLLVDALSKIAIPMARDRWNGMSEETRRSFLTVGIDEMVAYYCAKSSDECQMSALTGALDFVKDNREWICWLCPQCEMTFLTAKTFQLHVEEDEFSRSQEFKESLLFVPERISDEQTEFIKCWTLPSDVNPTEEAEGEKILTKIKSTFQYLKDQKALSVDLFDNLIKFRKNRIEEAVTQNYSCITSLDPGGLLLLGTYLDLLRLRVGDAEQDSRENFGGGVVQDACVLSIGTDENVLRVTDGSSNQDALFSWLSRPSRQDPFTSWDNMRQACLDKGTHALGKLNGRAAALIEKVNLKRGLTATQTYEAYFGEKAKIDIEIMQLGAEVDNLKKNLLEVCTYDYREIILPAMKDFLWAKLCNVPPKGVSSSEDDKVAEASIENRDPVQEDINVEIVLQEDDEKGAKDNREGGDSNLPHDYGAELPGDSKVLQSGEKLELPPRANERNKVDTVLCKMLNDKAVSNEKSQVIIEEFEKLKAEEPTAVADWTNTEISFFRESLTIDLPAATDAPNLFNENVPPSVLCNISKDQNSLENYVASIAHVRSWEYSGSTVKKEFGSSLRRIYCTRSDGTFIFYFRYRNYQVGLIIDGQRFWVEGAITCTFDGEDVVTVQILQFARAKDEPDYILSDRKHDLPFTGSYLNARLITDIKMSIWELRRSTRSIALYKPDQSNATKLAANFQVLILYAVEAARFDPVFWFGQASLRSYVPRRTLKMGSWILSLVNKNKRLSGHALIAIKMKKAFKIVRGSFPRNLYQLCSSLRILHREVVKETRFVLWNAPKEREQGVIYQNYSPMHRGDQVYQSEVWLTELWNGNMWVNLSQFGCAPDDAMRQDPWKNQNDNVYEMLDTVLPLAGIRALFCTVGASLNRSRWCPIAQQAKYRDSVKALAGVTPKYRWRRFRQDESWIDETITANAMELGARAAWG</sequence>
<reference evidence="6" key="2">
    <citation type="journal article" date="2008" name="Nucleic Acids Res.">
        <title>The rice annotation project database (RAP-DB): 2008 update.</title>
        <authorList>
            <consortium name="The rice annotation project (RAP)"/>
        </authorList>
    </citation>
    <scope>GENOME REANNOTATION</scope>
    <source>
        <strain evidence="6">cv. Nipponbare</strain>
    </source>
</reference>
<evidence type="ECO:0000313" key="6">
    <source>
        <dbReference type="Proteomes" id="UP000000763"/>
    </source>
</evidence>
<feature type="region of interest" description="Disordered" evidence="3">
    <location>
        <begin position="539"/>
        <end position="576"/>
    </location>
</feature>
<evidence type="ECO:0000256" key="2">
    <source>
        <dbReference type="ARBA" id="ARBA00022801"/>
    </source>
</evidence>
<feature type="domain" description="DUF629" evidence="4">
    <location>
        <begin position="168"/>
        <end position="272"/>
    </location>
</feature>
<dbReference type="InterPro" id="IPR011990">
    <property type="entry name" value="TPR-like_helical_dom_sf"/>
</dbReference>
<dbReference type="InterPro" id="IPR036041">
    <property type="entry name" value="Ribosome-inact_prot_sf"/>
</dbReference>
<dbReference type="GO" id="GO:0030598">
    <property type="term" value="F:rRNA N-glycosylase activity"/>
    <property type="evidence" value="ECO:0007669"/>
    <property type="project" value="InterPro"/>
</dbReference>